<keyword evidence="1" id="KW-1133">Transmembrane helix</keyword>
<dbReference type="SUPFAM" id="SSF101447">
    <property type="entry name" value="Formin homology 2 domain (FH2 domain)"/>
    <property type="match status" value="1"/>
</dbReference>
<keyword evidence="3" id="KW-0261">Viral envelope protein</keyword>
<feature type="domain" description="C2H2-type" evidence="2">
    <location>
        <begin position="65"/>
        <end position="93"/>
    </location>
</feature>
<dbReference type="SMART" id="SM00355">
    <property type="entry name" value="ZnF_C2H2"/>
    <property type="match status" value="1"/>
</dbReference>
<sequence length="886" mass="99788">MAKVLYTTYRGQDIYIDWEKIYRYQPAYWTKLLDPAWYESMTDIKLAIDVALTPPPPPPPPPLEYVCPTCGAKFSTQAKLDAHIASAHPLPPPPPADELIETFQGVKIYWSPTLKIFKAQVTPAYLAVGYTLEECKIEIAKILDFLTPPPLGTWPWPMTGVQEWFEALWDKVVSGPLAALNSFWTAHIEPKLTWMQDRLEESIDWVYNKLEPIISGVATAVLDVWTSVSTSISNMWTAISTGISDIGSWIWNQINPVLTAITTKITNVWDDLSTAVGGVITNITTALTNVRKLILDKVIEKANDILSGISTSLGNVADSLWTAIGTGFDNVGTWISTSTGAIWDSVLGLSSDLLNGMATSLGTALSGLFDGILKSLGNTAEMIFGAVNFVIAKLRSGVMLLLGSFLDVLTNAFSSSSPPKEIMVASNVLMQTSWQKQINMIDVAYKSEPTAEGLQQSAIDIQTAMIVAATVAIGTGIAADLAHPLKNMGFRPTIREMVYWSGIPAVTAAIATTPTAIGLLTPLRYALMKKWMPMKPAADDIIRFSVREVYRPERREALLVDYPGAEYQDLMAFNGFLPVFAEHFWMAHWILPSISQLNEMLYRGHIDRSVWMKYVEYNDYIPEMIPKLEKIIYSPYTRVDIRRMWDMRVVTEAEVLENYKWLGYDDEHAQRMTLWTKIYTLESELRSRYSKGWITADTVRTELLDAGMPEKRIDEWVEKIVKSGQADRMTAERDLTKTDILRLFKLNLMSDNEAIGMLQDLGYDEDEASYLIQIQKYEPEIVLRELTMSQILKSYSNEIYTRNETKNALLEAGWSEQAAETLLKLEDIKLKDAQTVKMMEKELSRTDIVKGIKVEIIDANTGYMYLQYLGYSDWEIGFIFALEGIE</sequence>
<dbReference type="AlphaFoldDB" id="A0A6H1ZZ29"/>
<dbReference type="EMBL" id="MT144364">
    <property type="protein sequence ID" value="QJA52739.1"/>
    <property type="molecule type" value="Genomic_DNA"/>
</dbReference>
<evidence type="ECO:0000256" key="1">
    <source>
        <dbReference type="SAM" id="Phobius"/>
    </source>
</evidence>
<name>A0A6H1ZZ29_9ZZZZ</name>
<keyword evidence="1" id="KW-0812">Transmembrane</keyword>
<evidence type="ECO:0000259" key="2">
    <source>
        <dbReference type="PROSITE" id="PS50157"/>
    </source>
</evidence>
<proteinExistence type="predicted"/>
<gene>
    <name evidence="3" type="ORF">TM448A02956_0004</name>
</gene>
<dbReference type="InterPro" id="IPR013087">
    <property type="entry name" value="Znf_C2H2_type"/>
</dbReference>
<feature type="transmembrane region" description="Helical" evidence="1">
    <location>
        <begin position="497"/>
        <end position="520"/>
    </location>
</feature>
<accession>A0A6H1ZZ29</accession>
<reference evidence="3" key="1">
    <citation type="submission" date="2020-03" db="EMBL/GenBank/DDBJ databases">
        <title>The deep terrestrial virosphere.</title>
        <authorList>
            <person name="Holmfeldt K."/>
            <person name="Nilsson E."/>
            <person name="Simone D."/>
            <person name="Lopez-Fernandez M."/>
            <person name="Wu X."/>
            <person name="de Brujin I."/>
            <person name="Lundin D."/>
            <person name="Andersson A."/>
            <person name="Bertilsson S."/>
            <person name="Dopson M."/>
        </authorList>
    </citation>
    <scope>NUCLEOTIDE SEQUENCE</scope>
    <source>
        <strain evidence="3">TM448A02956</strain>
    </source>
</reference>
<protein>
    <submittedName>
        <fullName evidence="3">Putative baculovirus polyhedron envelope protein</fullName>
    </submittedName>
</protein>
<dbReference type="Gene3D" id="1.20.120.20">
    <property type="entry name" value="Apolipoprotein"/>
    <property type="match status" value="1"/>
</dbReference>
<feature type="transmembrane region" description="Helical" evidence="1">
    <location>
        <begin position="464"/>
        <end position="485"/>
    </location>
</feature>
<keyword evidence="3" id="KW-0946">Virion</keyword>
<dbReference type="PROSITE" id="PS50157">
    <property type="entry name" value="ZINC_FINGER_C2H2_2"/>
    <property type="match status" value="1"/>
</dbReference>
<dbReference type="PROSITE" id="PS00028">
    <property type="entry name" value="ZINC_FINGER_C2H2_1"/>
    <property type="match status" value="1"/>
</dbReference>
<evidence type="ECO:0000313" key="3">
    <source>
        <dbReference type="EMBL" id="QJA52739.1"/>
    </source>
</evidence>
<organism evidence="3">
    <name type="scientific">viral metagenome</name>
    <dbReference type="NCBI Taxonomy" id="1070528"/>
    <lineage>
        <taxon>unclassified sequences</taxon>
        <taxon>metagenomes</taxon>
        <taxon>organismal metagenomes</taxon>
    </lineage>
</organism>
<dbReference type="GO" id="GO:0019031">
    <property type="term" value="C:viral envelope"/>
    <property type="evidence" value="ECO:0007669"/>
    <property type="project" value="UniProtKB-KW"/>
</dbReference>
<keyword evidence="1" id="KW-0472">Membrane</keyword>